<sequence length="282" mass="30688">MTSADELPVDLSLFIATPSTIYAHSSSARKRTLFECTSDGIVNARAAKDNSSLLVVADSQLVIFHDPARGGDKKYALKHYEGEPRLLVFSPDSRILYFTTTLSTSIQAYCIPTGELLPPPQIHPSPPSILSISSDGNILLSASPAPPKIYLQDLRFGGSASVSFQPADARSPAAFATFQSNEIPTPSYTSFLLGFQDGTLSLYRLALPTRRQSYQDLHHNQTQAFLLRPTRIGCIRKLHKPAMGGITAAEFIPGYKARAVSVGHDGRCRLVDLEGRGQVLRT</sequence>
<protein>
    <recommendedName>
        <fullName evidence="3">WD40 repeat-like protein</fullName>
    </recommendedName>
</protein>
<dbReference type="GeneID" id="80905513"/>
<dbReference type="RefSeq" id="XP_056074267.1">
    <property type="nucleotide sequence ID" value="XM_056210794.1"/>
</dbReference>
<dbReference type="EMBL" id="JAPEUX010000002">
    <property type="protein sequence ID" value="KAJ4357408.1"/>
    <property type="molecule type" value="Genomic_DNA"/>
</dbReference>
<evidence type="ECO:0000313" key="2">
    <source>
        <dbReference type="Proteomes" id="UP001140513"/>
    </source>
</evidence>
<dbReference type="OrthoDB" id="5362656at2759"/>
<dbReference type="AlphaFoldDB" id="A0A9W8XTA3"/>
<accession>A0A9W8XTA3</accession>
<gene>
    <name evidence="1" type="ORF">N0V89_001983</name>
</gene>
<proteinExistence type="predicted"/>
<evidence type="ECO:0000313" key="1">
    <source>
        <dbReference type="EMBL" id="KAJ4357408.1"/>
    </source>
</evidence>
<dbReference type="SUPFAM" id="SSF69322">
    <property type="entry name" value="Tricorn protease domain 2"/>
    <property type="match status" value="1"/>
</dbReference>
<name>A0A9W8XTA3_9PLEO</name>
<organism evidence="1 2">
    <name type="scientific">Didymosphaeria variabile</name>
    <dbReference type="NCBI Taxonomy" id="1932322"/>
    <lineage>
        <taxon>Eukaryota</taxon>
        <taxon>Fungi</taxon>
        <taxon>Dikarya</taxon>
        <taxon>Ascomycota</taxon>
        <taxon>Pezizomycotina</taxon>
        <taxon>Dothideomycetes</taxon>
        <taxon>Pleosporomycetidae</taxon>
        <taxon>Pleosporales</taxon>
        <taxon>Massarineae</taxon>
        <taxon>Didymosphaeriaceae</taxon>
        <taxon>Didymosphaeria</taxon>
    </lineage>
</organism>
<evidence type="ECO:0008006" key="3">
    <source>
        <dbReference type="Google" id="ProtNLM"/>
    </source>
</evidence>
<reference evidence="1" key="1">
    <citation type="submission" date="2022-10" db="EMBL/GenBank/DDBJ databases">
        <title>Tapping the CABI collections for fungal endophytes: first genome assemblies for Collariella, Neodidymelliopsis, Ascochyta clinopodiicola, Didymella pomorum, Didymosphaeria variabile, Neocosmospora piperis and Neocucurbitaria cava.</title>
        <authorList>
            <person name="Hill R."/>
        </authorList>
    </citation>
    <scope>NUCLEOTIDE SEQUENCE</scope>
    <source>
        <strain evidence="1">IMI 356815</strain>
    </source>
</reference>
<comment type="caution">
    <text evidence="1">The sequence shown here is derived from an EMBL/GenBank/DDBJ whole genome shotgun (WGS) entry which is preliminary data.</text>
</comment>
<dbReference type="Proteomes" id="UP001140513">
    <property type="component" value="Unassembled WGS sequence"/>
</dbReference>
<keyword evidence="2" id="KW-1185">Reference proteome</keyword>
<dbReference type="InterPro" id="IPR015943">
    <property type="entry name" value="WD40/YVTN_repeat-like_dom_sf"/>
</dbReference>
<dbReference type="Gene3D" id="2.130.10.10">
    <property type="entry name" value="YVTN repeat-like/Quinoprotein amine dehydrogenase"/>
    <property type="match status" value="1"/>
</dbReference>